<feature type="domain" description="Soluble ligand binding" evidence="19">
    <location>
        <begin position="649"/>
        <end position="691"/>
    </location>
</feature>
<feature type="domain" description="Soluble ligand binding" evidence="19">
    <location>
        <begin position="553"/>
        <end position="599"/>
    </location>
</feature>
<keyword evidence="8" id="KW-0625">Polysaccharide transport</keyword>
<comment type="caution">
    <text evidence="21">The sequence shown here is derived from an EMBL/GenBank/DDBJ whole genome shotgun (WGS) entry which is preliminary data.</text>
</comment>
<evidence type="ECO:0000313" key="22">
    <source>
        <dbReference type="Proteomes" id="UP001169719"/>
    </source>
</evidence>
<evidence type="ECO:0000256" key="14">
    <source>
        <dbReference type="ARBA" id="ARBA00023288"/>
    </source>
</evidence>
<evidence type="ECO:0000256" key="9">
    <source>
        <dbReference type="ARBA" id="ARBA00023065"/>
    </source>
</evidence>
<keyword evidence="4" id="KW-1134">Transmembrane beta strand</keyword>
<feature type="region of interest" description="Disordered" evidence="15">
    <location>
        <begin position="470"/>
        <end position="527"/>
    </location>
</feature>
<evidence type="ECO:0000256" key="3">
    <source>
        <dbReference type="ARBA" id="ARBA00022448"/>
    </source>
</evidence>
<evidence type="ECO:0000256" key="5">
    <source>
        <dbReference type="ARBA" id="ARBA00022597"/>
    </source>
</evidence>
<evidence type="ECO:0000256" key="4">
    <source>
        <dbReference type="ARBA" id="ARBA00022452"/>
    </source>
</evidence>
<dbReference type="Gene3D" id="3.10.560.10">
    <property type="entry name" value="Outer membrane lipoprotein wza domain like"/>
    <property type="match status" value="6"/>
</dbReference>
<sequence>MKLFNKVTLATSLIVSQLAWAQPTPAQIEQFKKLPKAQQEQLARQYGVDLNALNAGSASSQPQQPVAAPEKTMPTPTPEAPAKEVKEPTELKAFGYDVLKGTPDTFTTFDSIPVPNDYIIGPGDEIRIQMFGKEDGEELATVDRNGQISLPRIGPVSVAGKSFSQVNAELTALIQERIIGGNVLVSMGNMRMMQVFITGEATQPGAYNVSGVTTLTQALIAAGGVKETGSLREVQLKREGKVVAILDLYDLLLNGDSSQDVRLEKGDTLFIPAKKSTVTISGEVLRAAHFELVEPTPLSEVIEYAGGTKAAAYLGTVSVRRQTQSGIVVDTVDLNKSSGRNFKIQDGDEIFISKANQYFVNAVGVRGQATRQGVHEFKVGMRVSDIFKSIDKDLRAGAELDYALIVREKSLRGEVEVLQFSLRKAITKPNSKDDMVLNNRDHIFILSNNVDSEFWYGRGSQSEATLEMERLTQAQEQRAEAQRNARQGGQEQTTVDAQTGAVTENSPTQNDEGQAKVSEIADSNQLSHRAKELEPIIERLKEQSHQGAPVQLVEITGDVKYPGIYPLTKGMETADLIVAAGGLLESAFVSQAELTRFNSGNDEDETTALSHQRVDLSALLAGNPDASPRLHSKDRLIVFKKPTWQSEMVVELQGEVMFPGSYAVNRGDTIRDLVERAGGLTEFAYPDGAVYARERLKLREQQQMQFLRGQLEQQIAGLTLRKNSSSASFSSSPTEAMQLVQNLTSTPALGRMVIDMPAILSGDDEADVVLANKDKLFIPEYEKTISIIGEVQFTSTHTFDNSKTVDDYLNLAGGTNKQADTDRVYVVRADGSVMIPNNSYWFSRSSESLQPGDTIIVPVDVDYLDGLSTITSATQILYQLGVAWSAIKD</sequence>
<dbReference type="EMBL" id="JAUEOZ010000001">
    <property type="protein sequence ID" value="MDN2479983.1"/>
    <property type="molecule type" value="Genomic_DNA"/>
</dbReference>
<keyword evidence="22" id="KW-1185">Reference proteome</keyword>
<dbReference type="InterPro" id="IPR019554">
    <property type="entry name" value="Soluble_ligand-bd"/>
</dbReference>
<feature type="compositionally biased region" description="Polar residues" evidence="15">
    <location>
        <begin position="55"/>
        <end position="64"/>
    </location>
</feature>
<keyword evidence="6" id="KW-0812">Transmembrane</keyword>
<evidence type="ECO:0000259" key="17">
    <source>
        <dbReference type="Pfam" id="PF02563"/>
    </source>
</evidence>
<protein>
    <submittedName>
        <fullName evidence="21">SLBB domain-containing protein</fullName>
    </submittedName>
</protein>
<dbReference type="Gene3D" id="3.30.1950.10">
    <property type="entry name" value="wza like domain"/>
    <property type="match status" value="1"/>
</dbReference>
<dbReference type="Pfam" id="PF22461">
    <property type="entry name" value="SLBB_2"/>
    <property type="match status" value="1"/>
</dbReference>
<comment type="subcellular location">
    <subcellularLocation>
        <location evidence="1">Cell outer membrane</location>
        <topology evidence="1">Multi-pass membrane protein</topology>
    </subcellularLocation>
</comment>
<dbReference type="RefSeq" id="WP_289960306.1">
    <property type="nucleotide sequence ID" value="NZ_JAUEOZ010000001.1"/>
</dbReference>
<dbReference type="Pfam" id="PF06251">
    <property type="entry name" value="Caps_syn_GfcC_C"/>
    <property type="match status" value="1"/>
</dbReference>
<organism evidence="21 22">
    <name type="scientific">Vibrio agarivorans</name>
    <dbReference type="NCBI Taxonomy" id="153622"/>
    <lineage>
        <taxon>Bacteria</taxon>
        <taxon>Pseudomonadati</taxon>
        <taxon>Pseudomonadota</taxon>
        <taxon>Gammaproteobacteria</taxon>
        <taxon>Vibrionales</taxon>
        <taxon>Vibrionaceae</taxon>
        <taxon>Vibrio</taxon>
    </lineage>
</organism>
<keyword evidence="5" id="KW-0762">Sugar transport</keyword>
<feature type="signal peptide" evidence="16">
    <location>
        <begin position="1"/>
        <end position="21"/>
    </location>
</feature>
<dbReference type="Pfam" id="PF02563">
    <property type="entry name" value="Poly_export"/>
    <property type="match status" value="1"/>
</dbReference>
<dbReference type="PANTHER" id="PTHR33619">
    <property type="entry name" value="POLYSACCHARIDE EXPORT PROTEIN GFCE-RELATED"/>
    <property type="match status" value="1"/>
</dbReference>
<comment type="similarity">
    <text evidence="2">Belongs to the BexD/CtrA/VexA family.</text>
</comment>
<evidence type="ECO:0000256" key="2">
    <source>
        <dbReference type="ARBA" id="ARBA00009450"/>
    </source>
</evidence>
<dbReference type="InterPro" id="IPR003715">
    <property type="entry name" value="Poly_export_N"/>
</dbReference>
<dbReference type="InterPro" id="IPR010425">
    <property type="entry name" value="Caps_synth_GfcC-like_C"/>
</dbReference>
<feature type="region of interest" description="Disordered" evidence="15">
    <location>
        <begin position="55"/>
        <end position="85"/>
    </location>
</feature>
<evidence type="ECO:0000259" key="20">
    <source>
        <dbReference type="Pfam" id="PF22461"/>
    </source>
</evidence>
<evidence type="ECO:0000256" key="8">
    <source>
        <dbReference type="ARBA" id="ARBA00023047"/>
    </source>
</evidence>
<evidence type="ECO:0000259" key="18">
    <source>
        <dbReference type="Pfam" id="PF06251"/>
    </source>
</evidence>
<dbReference type="PANTHER" id="PTHR33619:SF3">
    <property type="entry name" value="POLYSACCHARIDE EXPORT PROTEIN GFCE-RELATED"/>
    <property type="match status" value="1"/>
</dbReference>
<evidence type="ECO:0000259" key="19">
    <source>
        <dbReference type="Pfam" id="PF10531"/>
    </source>
</evidence>
<keyword evidence="11" id="KW-0472">Membrane</keyword>
<name>A0ABT7XW29_9VIBR</name>
<evidence type="ECO:0000256" key="15">
    <source>
        <dbReference type="SAM" id="MobiDB-lite"/>
    </source>
</evidence>
<keyword evidence="3" id="KW-0813">Transport</keyword>
<dbReference type="InterPro" id="IPR054765">
    <property type="entry name" value="SLBB_dom"/>
</dbReference>
<keyword evidence="13" id="KW-0998">Cell outer membrane</keyword>
<feature type="chain" id="PRO_5045683730" evidence="16">
    <location>
        <begin position="22"/>
        <end position="889"/>
    </location>
</feature>
<dbReference type="InterPro" id="IPR049712">
    <property type="entry name" value="Poly_export"/>
</dbReference>
<evidence type="ECO:0000256" key="10">
    <source>
        <dbReference type="ARBA" id="ARBA00023114"/>
    </source>
</evidence>
<keyword evidence="9" id="KW-0406">Ion transport</keyword>
<feature type="domain" description="Capsule biosynthesis GfcC-like C-terminal" evidence="18">
    <location>
        <begin position="798"/>
        <end position="863"/>
    </location>
</feature>
<evidence type="ECO:0000313" key="21">
    <source>
        <dbReference type="EMBL" id="MDN2479983.1"/>
    </source>
</evidence>
<proteinExistence type="inferred from homology"/>
<evidence type="ECO:0000256" key="12">
    <source>
        <dbReference type="ARBA" id="ARBA00023139"/>
    </source>
</evidence>
<evidence type="ECO:0000256" key="7">
    <source>
        <dbReference type="ARBA" id="ARBA00022729"/>
    </source>
</evidence>
<keyword evidence="7 16" id="KW-0732">Signal</keyword>
<keyword evidence="12" id="KW-0564">Palmitate</keyword>
<feature type="domain" description="Soluble ligand binding" evidence="19">
    <location>
        <begin position="278"/>
        <end position="326"/>
    </location>
</feature>
<keyword evidence="14" id="KW-0449">Lipoprotein</keyword>
<accession>A0ABT7XW29</accession>
<evidence type="ECO:0000256" key="1">
    <source>
        <dbReference type="ARBA" id="ARBA00004571"/>
    </source>
</evidence>
<feature type="domain" description="Polysaccharide export protein N-terminal" evidence="17">
    <location>
        <begin position="113"/>
        <end position="185"/>
    </location>
</feature>
<reference evidence="21" key="1">
    <citation type="submission" date="2024-05" db="EMBL/GenBank/DDBJ databases">
        <title>Genome Sequences of Four Agar- Degrading Marine Bacteria.</title>
        <authorList>
            <person name="Phillips E.K."/>
            <person name="Shaffer J.C."/>
            <person name="Henson M.W."/>
            <person name="Temperton B."/>
            <person name="Thrash C.J."/>
            <person name="Martin M.O."/>
        </authorList>
    </citation>
    <scope>NUCLEOTIDE SEQUENCE</scope>
    <source>
        <strain evidence="21">EKP203</strain>
    </source>
</reference>
<evidence type="ECO:0000256" key="11">
    <source>
        <dbReference type="ARBA" id="ARBA00023136"/>
    </source>
</evidence>
<dbReference type="Proteomes" id="UP001169719">
    <property type="component" value="Unassembled WGS sequence"/>
</dbReference>
<evidence type="ECO:0000256" key="6">
    <source>
        <dbReference type="ARBA" id="ARBA00022692"/>
    </source>
</evidence>
<feature type="domain" description="SLBB" evidence="20">
    <location>
        <begin position="194"/>
        <end position="271"/>
    </location>
</feature>
<evidence type="ECO:0000256" key="16">
    <source>
        <dbReference type="SAM" id="SignalP"/>
    </source>
</evidence>
<evidence type="ECO:0000256" key="13">
    <source>
        <dbReference type="ARBA" id="ARBA00023237"/>
    </source>
</evidence>
<keyword evidence="10" id="KW-0626">Porin</keyword>
<gene>
    <name evidence="21" type="ORF">QWJ08_00895</name>
</gene>
<feature type="compositionally biased region" description="Polar residues" evidence="15">
    <location>
        <begin position="491"/>
        <end position="512"/>
    </location>
</feature>
<dbReference type="Pfam" id="PF10531">
    <property type="entry name" value="SLBB"/>
    <property type="match status" value="3"/>
</dbReference>